<dbReference type="Proteomes" id="UP001147700">
    <property type="component" value="Unassembled WGS sequence"/>
</dbReference>
<feature type="domain" description="MacB-like periplasmic core" evidence="10">
    <location>
        <begin position="16"/>
        <end position="223"/>
    </location>
</feature>
<evidence type="ECO:0000313" key="12">
    <source>
        <dbReference type="Proteomes" id="UP001147700"/>
    </source>
</evidence>
<evidence type="ECO:0000259" key="10">
    <source>
        <dbReference type="Pfam" id="PF12704"/>
    </source>
</evidence>
<dbReference type="RefSeq" id="WP_270006494.1">
    <property type="nucleotide sequence ID" value="NZ_JAPCID010000023.1"/>
</dbReference>
<accession>A0ABT4RL28</accession>
<dbReference type="EMBL" id="JAPCID010000023">
    <property type="protein sequence ID" value="MDA0139231.1"/>
    <property type="molecule type" value="Genomic_DNA"/>
</dbReference>
<evidence type="ECO:0000256" key="3">
    <source>
        <dbReference type="ARBA" id="ARBA00022692"/>
    </source>
</evidence>
<feature type="compositionally biased region" description="Gly residues" evidence="7">
    <location>
        <begin position="442"/>
        <end position="452"/>
    </location>
</feature>
<feature type="transmembrane region" description="Helical" evidence="8">
    <location>
        <begin position="353"/>
        <end position="377"/>
    </location>
</feature>
<evidence type="ECO:0000256" key="6">
    <source>
        <dbReference type="ARBA" id="ARBA00038076"/>
    </source>
</evidence>
<keyword evidence="12" id="KW-1185">Reference proteome</keyword>
<evidence type="ECO:0000256" key="4">
    <source>
        <dbReference type="ARBA" id="ARBA00022989"/>
    </source>
</evidence>
<reference evidence="11" key="1">
    <citation type="submission" date="2022-10" db="EMBL/GenBank/DDBJ databases">
        <title>The WGS of Solirubrobacter sp. CPCC 204708.</title>
        <authorList>
            <person name="Jiang Z."/>
        </authorList>
    </citation>
    <scope>NUCLEOTIDE SEQUENCE</scope>
    <source>
        <strain evidence="11">CPCC 204708</strain>
    </source>
</reference>
<feature type="domain" description="ABC3 transporter permease C-terminal" evidence="9">
    <location>
        <begin position="266"/>
        <end position="387"/>
    </location>
</feature>
<comment type="caution">
    <text evidence="11">The sequence shown here is derived from an EMBL/GenBank/DDBJ whole genome shotgun (WGS) entry which is preliminary data.</text>
</comment>
<dbReference type="Pfam" id="PF02687">
    <property type="entry name" value="FtsX"/>
    <property type="match status" value="1"/>
</dbReference>
<proteinExistence type="inferred from homology"/>
<dbReference type="Pfam" id="PF12704">
    <property type="entry name" value="MacB_PCD"/>
    <property type="match status" value="1"/>
</dbReference>
<dbReference type="InterPro" id="IPR025857">
    <property type="entry name" value="MacB_PCD"/>
</dbReference>
<sequence length="452" mass="46206">MIKVTWKGLAARPVRTALTTLAIVVGVAFVCAAYTLTDTMSGAAENLTHAAYDGTDAVVVTKTAFKGSSTSEIRAQAPTIPAATLDKVRQAPGVTAAVGDITDTAQVMGKDGKPVGTGPYFGVGFDAKTPGAEQLTPFRLHDGRWAQGPGEVVIDRATAEAQDYAVGDRIEVSARGEAQTFTLTGIANFATVKSLGKASAAVFDLEAARTLFAKDGYDRILVAGRRADIAGAAGPNTEVRTAAEDDRFYFDSLTTLVDIVRAILLAFAAVAVLVGSFTIFNSLSITVAQRTKEFGLLRMVGASRRQVRTAVLLEALTVGLLASAVGIGVGIVLAEALNALFAAVGAELPTAGMVVATRTIVVSILVGTLATTLAAMLPARRATKIAPVAALRENAHTPKPGLPARGVRALAGLVGRPSAALGGAAGTPAPPTAVRRRASRGGLAGRPGGRAG</sequence>
<keyword evidence="3 8" id="KW-0812">Transmembrane</keyword>
<dbReference type="PANTHER" id="PTHR30572">
    <property type="entry name" value="MEMBRANE COMPONENT OF TRANSPORTER-RELATED"/>
    <property type="match status" value="1"/>
</dbReference>
<feature type="non-terminal residue" evidence="11">
    <location>
        <position position="452"/>
    </location>
</feature>
<dbReference type="PANTHER" id="PTHR30572:SF4">
    <property type="entry name" value="ABC TRANSPORTER PERMEASE YTRF"/>
    <property type="match status" value="1"/>
</dbReference>
<keyword evidence="4 8" id="KW-1133">Transmembrane helix</keyword>
<comment type="similarity">
    <text evidence="6">Belongs to the ABC-4 integral membrane protein family.</text>
</comment>
<keyword evidence="5 8" id="KW-0472">Membrane</keyword>
<gene>
    <name evidence="11" type="ORF">OJ962_17145</name>
</gene>
<feature type="transmembrane region" description="Helical" evidence="8">
    <location>
        <begin position="309"/>
        <end position="333"/>
    </location>
</feature>
<comment type="subcellular location">
    <subcellularLocation>
        <location evidence="1">Cell membrane</location>
        <topology evidence="1">Multi-pass membrane protein</topology>
    </subcellularLocation>
</comment>
<evidence type="ECO:0000256" key="8">
    <source>
        <dbReference type="SAM" id="Phobius"/>
    </source>
</evidence>
<keyword evidence="2" id="KW-1003">Cell membrane</keyword>
<evidence type="ECO:0000259" key="9">
    <source>
        <dbReference type="Pfam" id="PF02687"/>
    </source>
</evidence>
<evidence type="ECO:0000256" key="2">
    <source>
        <dbReference type="ARBA" id="ARBA00022475"/>
    </source>
</evidence>
<feature type="transmembrane region" description="Helical" evidence="8">
    <location>
        <begin position="262"/>
        <end position="288"/>
    </location>
</feature>
<evidence type="ECO:0000256" key="7">
    <source>
        <dbReference type="SAM" id="MobiDB-lite"/>
    </source>
</evidence>
<dbReference type="InterPro" id="IPR050250">
    <property type="entry name" value="Macrolide_Exporter_MacB"/>
</dbReference>
<feature type="region of interest" description="Disordered" evidence="7">
    <location>
        <begin position="421"/>
        <end position="452"/>
    </location>
</feature>
<evidence type="ECO:0000313" key="11">
    <source>
        <dbReference type="EMBL" id="MDA0139231.1"/>
    </source>
</evidence>
<evidence type="ECO:0000256" key="5">
    <source>
        <dbReference type="ARBA" id="ARBA00023136"/>
    </source>
</evidence>
<evidence type="ECO:0000256" key="1">
    <source>
        <dbReference type="ARBA" id="ARBA00004651"/>
    </source>
</evidence>
<protein>
    <submittedName>
        <fullName evidence="11">ABC transporter permease</fullName>
    </submittedName>
</protein>
<dbReference type="InterPro" id="IPR003838">
    <property type="entry name" value="ABC3_permease_C"/>
</dbReference>
<organism evidence="11 12">
    <name type="scientific">Solirubrobacter deserti</name>
    <dbReference type="NCBI Taxonomy" id="2282478"/>
    <lineage>
        <taxon>Bacteria</taxon>
        <taxon>Bacillati</taxon>
        <taxon>Actinomycetota</taxon>
        <taxon>Thermoleophilia</taxon>
        <taxon>Solirubrobacterales</taxon>
        <taxon>Solirubrobacteraceae</taxon>
        <taxon>Solirubrobacter</taxon>
    </lineage>
</organism>
<name>A0ABT4RL28_9ACTN</name>